<comment type="subcellular location">
    <subcellularLocation>
        <location evidence="2">Melanosome membrane</location>
        <topology evidence="2">Single-pass type I membrane protein</topology>
    </subcellularLocation>
</comment>
<dbReference type="eggNOG" id="ENOG502QRET">
    <property type="taxonomic scope" value="Eukaryota"/>
</dbReference>
<feature type="signal peptide" evidence="19">
    <location>
        <begin position="1"/>
        <end position="15"/>
    </location>
</feature>
<evidence type="ECO:0000256" key="8">
    <source>
        <dbReference type="ARBA" id="ARBA00022989"/>
    </source>
</evidence>
<dbReference type="Proteomes" id="UP000018468">
    <property type="component" value="Linkage group LG3"/>
</dbReference>
<dbReference type="Pfam" id="PF00264">
    <property type="entry name" value="Tyrosinase"/>
    <property type="match status" value="1"/>
</dbReference>
<protein>
    <recommendedName>
        <fullName evidence="15">Tyrosinase</fullName>
        <ecNumber evidence="4">1.14.18.1</ecNumber>
    </recommendedName>
    <alternativeName>
        <fullName evidence="16">Monophenol monooxygenase</fullName>
    </alternativeName>
</protein>
<dbReference type="GO" id="GO:0042470">
    <property type="term" value="C:melanosome"/>
    <property type="evidence" value="ECO:0000318"/>
    <property type="project" value="GO_Central"/>
</dbReference>
<evidence type="ECO:0000313" key="23">
    <source>
        <dbReference type="Proteomes" id="UP000018468"/>
    </source>
</evidence>
<feature type="compositionally biased region" description="Polar residues" evidence="17">
    <location>
        <begin position="518"/>
        <end position="540"/>
    </location>
</feature>
<name>W5MJZ6_LEPOC</name>
<dbReference type="PROSITE" id="PS00498">
    <property type="entry name" value="TYROSINASE_2"/>
    <property type="match status" value="1"/>
</dbReference>
<comment type="cofactor">
    <cofactor evidence="1">
        <name>Cu(2+)</name>
        <dbReference type="ChEBI" id="CHEBI:29036"/>
    </cofactor>
</comment>
<organism evidence="22 23">
    <name type="scientific">Lepisosteus oculatus</name>
    <name type="common">Spotted gar</name>
    <dbReference type="NCBI Taxonomy" id="7918"/>
    <lineage>
        <taxon>Eukaryota</taxon>
        <taxon>Metazoa</taxon>
        <taxon>Chordata</taxon>
        <taxon>Craniata</taxon>
        <taxon>Vertebrata</taxon>
        <taxon>Euteleostomi</taxon>
        <taxon>Actinopterygii</taxon>
        <taxon>Neopterygii</taxon>
        <taxon>Holostei</taxon>
        <taxon>Semionotiformes</taxon>
        <taxon>Lepisosteidae</taxon>
        <taxon>Lepisosteus</taxon>
    </lineage>
</organism>
<keyword evidence="6" id="KW-0479">Metal-binding</keyword>
<dbReference type="GO" id="GO:0004503">
    <property type="term" value="F:tyrosinase activity"/>
    <property type="evidence" value="ECO:0000318"/>
    <property type="project" value="GO_Central"/>
</dbReference>
<sequence length="540" mass="60982">IMLFTLTSLIPGVNIFQLLHPTYQQFPRACSTAEALLSKSCCPTWEGDGSICGALSGRGSCQDVSITDLPNGPQFPHSGIDDRERWPLVFYNRTCQCAANYMGFNCGDCKFGYSGANCGQRRERIRRNIFQLTSAEKNKVIAYLNLAKNTISKDYVISTGTYAEMNNGSNPLFAEISVYDLFVWMHYYASRDAFLGGPNNVWTDIDFAHESAAFLPWHRVYLLHWENEIRKLTGDQDFTIPYWDWRDSQECDVCTDDLMGSRNPTIPNMLSPASVFSSWKVVCTRPEVYNSLEILCNGTAEGPILRNPGNHDRNRMPRLPTSAEVEFCLSLTDYETEPMNRFANLSFRNTLEGFANPSDGIATTLQSNMHNSLHVFMNGSMSSVQGSANDPIFLIHHAFVDSIFEQWLRRHNPPKSAYPTANAPIGHNDGYYMVPFMPLYRNGDYFLSSKELGYDYAYMLEPGQRYLQELLSPYLDQARQIWRWLLGAGIIGALVSAIVALSVALACRKKKRRRRSSFGESQPLLSSSEADSTTTYQTNL</sequence>
<dbReference type="Bgee" id="ENSLOCG00000007176">
    <property type="expression patterns" value="Expressed in camera-type eye and 5 other cell types or tissues"/>
</dbReference>
<dbReference type="SUPFAM" id="SSF48056">
    <property type="entry name" value="Di-copper centre-containing domain"/>
    <property type="match status" value="1"/>
</dbReference>
<dbReference type="GO" id="GO:0042438">
    <property type="term" value="P:melanin biosynthetic process"/>
    <property type="evidence" value="ECO:0000318"/>
    <property type="project" value="GO_Central"/>
</dbReference>
<dbReference type="GeneTree" id="ENSGT00940000155336"/>
<dbReference type="GO" id="GO:0043473">
    <property type="term" value="P:pigmentation"/>
    <property type="evidence" value="ECO:0000318"/>
    <property type="project" value="GO_Central"/>
</dbReference>
<reference evidence="22" key="3">
    <citation type="submission" date="2025-09" db="UniProtKB">
        <authorList>
            <consortium name="Ensembl"/>
        </authorList>
    </citation>
    <scope>IDENTIFICATION</scope>
</reference>
<feature type="domain" description="Tyrosinase copper-binding" evidence="21">
    <location>
        <begin position="390"/>
        <end position="401"/>
    </location>
</feature>
<evidence type="ECO:0000256" key="13">
    <source>
        <dbReference type="ARBA" id="ARBA00023136"/>
    </source>
</evidence>
<evidence type="ECO:0000256" key="6">
    <source>
        <dbReference type="ARBA" id="ARBA00022723"/>
    </source>
</evidence>
<dbReference type="PRINTS" id="PR00092">
    <property type="entry name" value="TYROSINASE"/>
</dbReference>
<evidence type="ECO:0000256" key="4">
    <source>
        <dbReference type="ARBA" id="ARBA00011906"/>
    </source>
</evidence>
<feature type="chain" id="PRO_5012475053" description="Tyrosinase" evidence="19">
    <location>
        <begin position="16"/>
        <end position="540"/>
    </location>
</feature>
<dbReference type="Ensembl" id="ENSLOCT00000008715.1">
    <property type="protein sequence ID" value="ENSLOCP00000008705.1"/>
    <property type="gene ID" value="ENSLOCG00000007176.1"/>
</dbReference>
<dbReference type="EC" id="1.14.18.1" evidence="4"/>
<keyword evidence="10" id="KW-0186">Copper</keyword>
<dbReference type="OMA" id="PMDKMAN"/>
<dbReference type="InterPro" id="IPR008922">
    <property type="entry name" value="Di-copper_centre_dom_sf"/>
</dbReference>
<evidence type="ECO:0000256" key="17">
    <source>
        <dbReference type="SAM" id="MobiDB-lite"/>
    </source>
</evidence>
<dbReference type="InterPro" id="IPR050316">
    <property type="entry name" value="Tyrosinase/Hemocyanin"/>
</dbReference>
<feature type="transmembrane region" description="Helical" evidence="18">
    <location>
        <begin position="481"/>
        <end position="507"/>
    </location>
</feature>
<dbReference type="AlphaFoldDB" id="W5MJZ6"/>
<evidence type="ECO:0000256" key="16">
    <source>
        <dbReference type="ARBA" id="ARBA00042251"/>
    </source>
</evidence>
<feature type="region of interest" description="Disordered" evidence="17">
    <location>
        <begin position="517"/>
        <end position="540"/>
    </location>
</feature>
<dbReference type="FunFam" id="1.10.1280.10:FF:000003">
    <property type="entry name" value="Tyrosinase"/>
    <property type="match status" value="1"/>
</dbReference>
<feature type="domain" description="Tyrosinase copper-binding" evidence="20">
    <location>
        <begin position="209"/>
        <end position="226"/>
    </location>
</feature>
<evidence type="ECO:0000256" key="9">
    <source>
        <dbReference type="ARBA" id="ARBA00023002"/>
    </source>
</evidence>
<dbReference type="Gene3D" id="1.10.1280.10">
    <property type="entry name" value="Di-copper center containing domain from catechol oxidase"/>
    <property type="match status" value="1"/>
</dbReference>
<evidence type="ECO:0000256" key="10">
    <source>
        <dbReference type="ARBA" id="ARBA00023008"/>
    </source>
</evidence>
<reference evidence="22" key="2">
    <citation type="submission" date="2025-08" db="UniProtKB">
        <authorList>
            <consortium name="Ensembl"/>
        </authorList>
    </citation>
    <scope>IDENTIFICATION</scope>
</reference>
<evidence type="ECO:0000256" key="12">
    <source>
        <dbReference type="ARBA" id="ARBA00023101"/>
    </source>
</evidence>
<dbReference type="STRING" id="7918.ENSLOCP00000008705"/>
<dbReference type="GO" id="GO:0046872">
    <property type="term" value="F:metal ion binding"/>
    <property type="evidence" value="ECO:0007669"/>
    <property type="project" value="UniProtKB-KW"/>
</dbReference>
<evidence type="ECO:0000256" key="15">
    <source>
        <dbReference type="ARBA" id="ARBA00039304"/>
    </source>
</evidence>
<keyword evidence="8 18" id="KW-1133">Transmembrane helix</keyword>
<evidence type="ECO:0000256" key="7">
    <source>
        <dbReference type="ARBA" id="ARBA00022729"/>
    </source>
</evidence>
<evidence type="ECO:0000256" key="3">
    <source>
        <dbReference type="ARBA" id="ARBA00009928"/>
    </source>
</evidence>
<keyword evidence="12" id="KW-0470">Melanin biosynthesis</keyword>
<evidence type="ECO:0000256" key="5">
    <source>
        <dbReference type="ARBA" id="ARBA00022692"/>
    </source>
</evidence>
<evidence type="ECO:0000256" key="14">
    <source>
        <dbReference type="ARBA" id="ARBA00023180"/>
    </source>
</evidence>
<dbReference type="PROSITE" id="PS00497">
    <property type="entry name" value="TYROSINASE_1"/>
    <property type="match status" value="1"/>
</dbReference>
<reference evidence="23" key="1">
    <citation type="submission" date="2011-12" db="EMBL/GenBank/DDBJ databases">
        <title>The Draft Genome of Lepisosteus oculatus.</title>
        <authorList>
            <consortium name="The Broad Institute Genome Assembly &amp; Analysis Group"/>
            <consortium name="Computational R&amp;D Group"/>
            <consortium name="and Sequencing Platform"/>
            <person name="Di Palma F."/>
            <person name="Alfoldi J."/>
            <person name="Johnson J."/>
            <person name="Berlin A."/>
            <person name="Gnerre S."/>
            <person name="Jaffe D."/>
            <person name="MacCallum I."/>
            <person name="Young S."/>
            <person name="Walker B.J."/>
            <person name="Lander E.S."/>
            <person name="Lindblad-Toh K."/>
        </authorList>
    </citation>
    <scope>NUCLEOTIDE SEQUENCE [LARGE SCALE GENOMIC DNA]</scope>
</reference>
<keyword evidence="9" id="KW-0560">Oxidoreductase</keyword>
<dbReference type="EMBL" id="AHAT01003053">
    <property type="status" value="NOT_ANNOTATED_CDS"/>
    <property type="molecule type" value="Genomic_DNA"/>
</dbReference>
<evidence type="ECO:0000259" key="21">
    <source>
        <dbReference type="PROSITE" id="PS00498"/>
    </source>
</evidence>
<evidence type="ECO:0000256" key="11">
    <source>
        <dbReference type="ARBA" id="ARBA00023033"/>
    </source>
</evidence>
<evidence type="ECO:0000313" key="22">
    <source>
        <dbReference type="Ensembl" id="ENSLOCP00000008705.1"/>
    </source>
</evidence>
<accession>W5MJZ6</accession>
<keyword evidence="11" id="KW-0503">Monooxygenase</keyword>
<evidence type="ECO:0000256" key="18">
    <source>
        <dbReference type="SAM" id="Phobius"/>
    </source>
</evidence>
<keyword evidence="7 19" id="KW-0732">Signal</keyword>
<keyword evidence="23" id="KW-1185">Reference proteome</keyword>
<dbReference type="InParanoid" id="W5MJZ6"/>
<evidence type="ECO:0000256" key="1">
    <source>
        <dbReference type="ARBA" id="ARBA00001973"/>
    </source>
</evidence>
<dbReference type="GO" id="GO:0042802">
    <property type="term" value="F:identical protein binding"/>
    <property type="evidence" value="ECO:0007669"/>
    <property type="project" value="UniProtKB-ARBA"/>
</dbReference>
<keyword evidence="5 18" id="KW-0812">Transmembrane</keyword>
<keyword evidence="14" id="KW-0325">Glycoprotein</keyword>
<evidence type="ECO:0000256" key="19">
    <source>
        <dbReference type="SAM" id="SignalP"/>
    </source>
</evidence>
<evidence type="ECO:0000259" key="20">
    <source>
        <dbReference type="PROSITE" id="PS00497"/>
    </source>
</evidence>
<dbReference type="PANTHER" id="PTHR11474">
    <property type="entry name" value="TYROSINASE FAMILY MEMBER"/>
    <property type="match status" value="1"/>
</dbReference>
<dbReference type="InterPro" id="IPR002227">
    <property type="entry name" value="Tyrosinase_Cu-bd"/>
</dbReference>
<dbReference type="GO" id="GO:0033162">
    <property type="term" value="C:melanosome membrane"/>
    <property type="evidence" value="ECO:0007669"/>
    <property type="project" value="UniProtKB-SubCell"/>
</dbReference>
<dbReference type="PANTHER" id="PTHR11474:SF124">
    <property type="entry name" value="TYROSINASE"/>
    <property type="match status" value="1"/>
</dbReference>
<evidence type="ECO:0000256" key="2">
    <source>
        <dbReference type="ARBA" id="ARBA00004573"/>
    </source>
</evidence>
<keyword evidence="13 18" id="KW-0472">Membrane</keyword>
<comment type="similarity">
    <text evidence="3">Belongs to the tyrosinase family.</text>
</comment>
<proteinExistence type="inferred from homology"/>